<sequence>MDDDTEPPLSTQELSNIEPSMLYNTFSNISFPPIHVTPPASQSDTPLSIPGPPISHSVTPTFPMTHMTSSIHPATPISPGFSQYFSPNQYGTYYSPQQVEQGPSKWLQTSSSGISHKGSLQDLSSVAVWSDEKQDLFKEHLIYITAACDFPLSWIENPTVIVFFQIFLPNVCLYFS</sequence>
<accession>A0A9P5WXJ8</accession>
<keyword evidence="3" id="KW-1185">Reference proteome</keyword>
<gene>
    <name evidence="2" type="ORF">P691DRAFT_769307</name>
</gene>
<evidence type="ECO:0000256" key="1">
    <source>
        <dbReference type="SAM" id="MobiDB-lite"/>
    </source>
</evidence>
<dbReference type="Proteomes" id="UP000807342">
    <property type="component" value="Unassembled WGS sequence"/>
</dbReference>
<proteinExistence type="predicted"/>
<evidence type="ECO:0000313" key="2">
    <source>
        <dbReference type="EMBL" id="KAF9439610.1"/>
    </source>
</evidence>
<evidence type="ECO:0000313" key="3">
    <source>
        <dbReference type="Proteomes" id="UP000807342"/>
    </source>
</evidence>
<protein>
    <submittedName>
        <fullName evidence="2">Uncharacterized protein</fullName>
    </submittedName>
</protein>
<reference evidence="2" key="1">
    <citation type="submission" date="2020-11" db="EMBL/GenBank/DDBJ databases">
        <authorList>
            <consortium name="DOE Joint Genome Institute"/>
            <person name="Ahrendt S."/>
            <person name="Riley R."/>
            <person name="Andreopoulos W."/>
            <person name="Labutti K."/>
            <person name="Pangilinan J."/>
            <person name="Ruiz-Duenas F.J."/>
            <person name="Barrasa J.M."/>
            <person name="Sanchez-Garcia M."/>
            <person name="Camarero S."/>
            <person name="Miyauchi S."/>
            <person name="Serrano A."/>
            <person name="Linde D."/>
            <person name="Babiker R."/>
            <person name="Drula E."/>
            <person name="Ayuso-Fernandez I."/>
            <person name="Pacheco R."/>
            <person name="Padilla G."/>
            <person name="Ferreira P."/>
            <person name="Barriuso J."/>
            <person name="Kellner H."/>
            <person name="Castanera R."/>
            <person name="Alfaro M."/>
            <person name="Ramirez L."/>
            <person name="Pisabarro A.G."/>
            <person name="Kuo A."/>
            <person name="Tritt A."/>
            <person name="Lipzen A."/>
            <person name="He G."/>
            <person name="Yan M."/>
            <person name="Ng V."/>
            <person name="Cullen D."/>
            <person name="Martin F."/>
            <person name="Rosso M.-N."/>
            <person name="Henrissat B."/>
            <person name="Hibbett D."/>
            <person name="Martinez A.T."/>
            <person name="Grigoriev I.V."/>
        </authorList>
    </citation>
    <scope>NUCLEOTIDE SEQUENCE</scope>
    <source>
        <strain evidence="2">MF-IS2</strain>
    </source>
</reference>
<dbReference type="EMBL" id="MU153843">
    <property type="protein sequence ID" value="KAF9439610.1"/>
    <property type="molecule type" value="Genomic_DNA"/>
</dbReference>
<comment type="caution">
    <text evidence="2">The sequence shown here is derived from an EMBL/GenBank/DDBJ whole genome shotgun (WGS) entry which is preliminary data.</text>
</comment>
<feature type="region of interest" description="Disordered" evidence="1">
    <location>
        <begin position="34"/>
        <end position="55"/>
    </location>
</feature>
<organism evidence="2 3">
    <name type="scientific">Macrolepiota fuliginosa MF-IS2</name>
    <dbReference type="NCBI Taxonomy" id="1400762"/>
    <lineage>
        <taxon>Eukaryota</taxon>
        <taxon>Fungi</taxon>
        <taxon>Dikarya</taxon>
        <taxon>Basidiomycota</taxon>
        <taxon>Agaricomycotina</taxon>
        <taxon>Agaricomycetes</taxon>
        <taxon>Agaricomycetidae</taxon>
        <taxon>Agaricales</taxon>
        <taxon>Agaricineae</taxon>
        <taxon>Agaricaceae</taxon>
        <taxon>Macrolepiota</taxon>
    </lineage>
</organism>
<name>A0A9P5WXJ8_9AGAR</name>
<dbReference type="AlphaFoldDB" id="A0A9P5WXJ8"/>